<gene>
    <name evidence="1" type="ORF">BV898_06414</name>
</gene>
<evidence type="ECO:0000313" key="2">
    <source>
        <dbReference type="Proteomes" id="UP000192578"/>
    </source>
</evidence>
<evidence type="ECO:0000313" key="1">
    <source>
        <dbReference type="EMBL" id="OQV19642.1"/>
    </source>
</evidence>
<protein>
    <submittedName>
        <fullName evidence="1">Uncharacterized protein</fullName>
    </submittedName>
</protein>
<dbReference type="AlphaFoldDB" id="A0A1W0WWT9"/>
<accession>A0A1W0WWT9</accession>
<dbReference type="Proteomes" id="UP000192578">
    <property type="component" value="Unassembled WGS sequence"/>
</dbReference>
<dbReference type="EMBL" id="MTYJ01000037">
    <property type="protein sequence ID" value="OQV19642.1"/>
    <property type="molecule type" value="Genomic_DNA"/>
</dbReference>
<reference evidence="2" key="1">
    <citation type="submission" date="2017-01" db="EMBL/GenBank/DDBJ databases">
        <title>Comparative genomics of anhydrobiosis in the tardigrade Hypsibius dujardini.</title>
        <authorList>
            <person name="Yoshida Y."/>
            <person name="Koutsovoulos G."/>
            <person name="Laetsch D."/>
            <person name="Stevens L."/>
            <person name="Kumar S."/>
            <person name="Horikawa D."/>
            <person name="Ishino K."/>
            <person name="Komine S."/>
            <person name="Tomita M."/>
            <person name="Blaxter M."/>
            <person name="Arakawa K."/>
        </authorList>
    </citation>
    <scope>NUCLEOTIDE SEQUENCE [LARGE SCALE GENOMIC DNA]</scope>
    <source>
        <strain evidence="2">Z151</strain>
    </source>
</reference>
<comment type="caution">
    <text evidence="1">The sequence shown here is derived from an EMBL/GenBank/DDBJ whole genome shotgun (WGS) entry which is preliminary data.</text>
</comment>
<keyword evidence="2" id="KW-1185">Reference proteome</keyword>
<proteinExistence type="predicted"/>
<sequence>MPAPTNFEARGAILAHHQNGQSHRKIIDALFDLGFSVSTSTVTRVITEFEREKRGILNPAKKLGPQCLPYKRTKDLIRKVDAATNVDNPSTLDQMAERRSTPTDALLCPTGCVSQSHRQTLSQVKFIIRALRRKSGLIFAAMQLAIDSAKLRKRSWFRSAMQPWANIMEQNWAEDAA</sequence>
<name>A0A1W0WWT9_HYPEX</name>
<organism evidence="1 2">
    <name type="scientific">Hypsibius exemplaris</name>
    <name type="common">Freshwater tardigrade</name>
    <dbReference type="NCBI Taxonomy" id="2072580"/>
    <lineage>
        <taxon>Eukaryota</taxon>
        <taxon>Metazoa</taxon>
        <taxon>Ecdysozoa</taxon>
        <taxon>Tardigrada</taxon>
        <taxon>Eutardigrada</taxon>
        <taxon>Parachela</taxon>
        <taxon>Hypsibioidea</taxon>
        <taxon>Hypsibiidae</taxon>
        <taxon>Hypsibius</taxon>
    </lineage>
</organism>